<feature type="compositionally biased region" description="Low complexity" evidence="1">
    <location>
        <begin position="56"/>
        <end position="72"/>
    </location>
</feature>
<evidence type="ECO:0000313" key="3">
    <source>
        <dbReference type="Proteomes" id="UP000236379"/>
    </source>
</evidence>
<accession>A0A2K3UV73</accession>
<dbReference type="OrthoDB" id="73877at2"/>
<evidence type="ECO:0000256" key="1">
    <source>
        <dbReference type="SAM" id="MobiDB-lite"/>
    </source>
</evidence>
<feature type="region of interest" description="Disordered" evidence="1">
    <location>
        <begin position="1"/>
        <end position="72"/>
    </location>
</feature>
<organism evidence="2 3">
    <name type="scientific">Deinococcus koreensis</name>
    <dbReference type="NCBI Taxonomy" id="2054903"/>
    <lineage>
        <taxon>Bacteria</taxon>
        <taxon>Thermotogati</taxon>
        <taxon>Deinococcota</taxon>
        <taxon>Deinococci</taxon>
        <taxon>Deinococcales</taxon>
        <taxon>Deinococcaceae</taxon>
        <taxon>Deinococcus</taxon>
    </lineage>
</organism>
<gene>
    <name evidence="2" type="ORF">CVO96_02730</name>
</gene>
<reference evidence="2 3" key="1">
    <citation type="submission" date="2018-01" db="EMBL/GenBank/DDBJ databases">
        <title>Deinococcus koreensis sp. nov., a radiation-resistant bacterium isolated from river water.</title>
        <authorList>
            <person name="Choi A."/>
        </authorList>
    </citation>
    <scope>NUCLEOTIDE SEQUENCE [LARGE SCALE GENOMIC DNA]</scope>
    <source>
        <strain evidence="2 3">SJW1-2</strain>
    </source>
</reference>
<dbReference type="AlphaFoldDB" id="A0A2K3UV73"/>
<dbReference type="EMBL" id="PPPD01000001">
    <property type="protein sequence ID" value="PNY80428.1"/>
    <property type="molecule type" value="Genomic_DNA"/>
</dbReference>
<dbReference type="RefSeq" id="WP_103310067.1">
    <property type="nucleotide sequence ID" value="NZ_PPPD01000001.1"/>
</dbReference>
<comment type="caution">
    <text evidence="2">The sequence shown here is derived from an EMBL/GenBank/DDBJ whole genome shotgun (WGS) entry which is preliminary data.</text>
</comment>
<proteinExistence type="predicted"/>
<dbReference type="Proteomes" id="UP000236379">
    <property type="component" value="Unassembled WGS sequence"/>
</dbReference>
<keyword evidence="3" id="KW-1185">Reference proteome</keyword>
<protein>
    <submittedName>
        <fullName evidence="2">Uncharacterized protein</fullName>
    </submittedName>
</protein>
<sequence>MTRNPSDPQGGLPDDAGNGMSERSGYTGDSVTGMTDTPVGSGAPSERSSRGDQADSDGSGTTFDGGSAMPER</sequence>
<name>A0A2K3UV73_9DEIO</name>
<evidence type="ECO:0000313" key="2">
    <source>
        <dbReference type="EMBL" id="PNY80428.1"/>
    </source>
</evidence>